<protein>
    <submittedName>
        <fullName evidence="3">GNAT family N-acetyltransferase</fullName>
    </submittedName>
</protein>
<dbReference type="EMBL" id="VENP01000011">
    <property type="protein sequence ID" value="TNU76103.1"/>
    <property type="molecule type" value="Genomic_DNA"/>
</dbReference>
<proteinExistence type="predicted"/>
<dbReference type="InterPro" id="IPR016181">
    <property type="entry name" value="Acyl_CoA_acyltransferase"/>
</dbReference>
<evidence type="ECO:0000256" key="1">
    <source>
        <dbReference type="SAM" id="MobiDB-lite"/>
    </source>
</evidence>
<name>A0A5C5BDL7_9MICO</name>
<organism evidence="3 4">
    <name type="scientific">Miniimonas arenae</name>
    <dbReference type="NCBI Taxonomy" id="676201"/>
    <lineage>
        <taxon>Bacteria</taxon>
        <taxon>Bacillati</taxon>
        <taxon>Actinomycetota</taxon>
        <taxon>Actinomycetes</taxon>
        <taxon>Micrococcales</taxon>
        <taxon>Beutenbergiaceae</taxon>
        <taxon>Miniimonas</taxon>
    </lineage>
</organism>
<feature type="region of interest" description="Disordered" evidence="1">
    <location>
        <begin position="1"/>
        <end position="25"/>
    </location>
</feature>
<dbReference type="InterPro" id="IPR000182">
    <property type="entry name" value="GNAT_dom"/>
</dbReference>
<reference evidence="3 4" key="1">
    <citation type="submission" date="2019-06" db="EMBL/GenBank/DDBJ databases">
        <title>Draft genome sequence of Miniimonas arenae KCTC 19750T isolated from sea sand.</title>
        <authorList>
            <person name="Park S.-J."/>
        </authorList>
    </citation>
    <scope>NUCLEOTIDE SEQUENCE [LARGE SCALE GENOMIC DNA]</scope>
    <source>
        <strain evidence="3 4">KCTC 19750</strain>
    </source>
</reference>
<keyword evidence="4" id="KW-1185">Reference proteome</keyword>
<evidence type="ECO:0000313" key="4">
    <source>
        <dbReference type="Proteomes" id="UP000313849"/>
    </source>
</evidence>
<dbReference type="PANTHER" id="PTHR43072">
    <property type="entry name" value="N-ACETYLTRANSFERASE"/>
    <property type="match status" value="1"/>
</dbReference>
<dbReference type="CDD" id="cd04301">
    <property type="entry name" value="NAT_SF"/>
    <property type="match status" value="2"/>
</dbReference>
<dbReference type="RefSeq" id="WP_139986318.1">
    <property type="nucleotide sequence ID" value="NZ_VENP01000011.1"/>
</dbReference>
<dbReference type="GO" id="GO:0016747">
    <property type="term" value="F:acyltransferase activity, transferring groups other than amino-acyl groups"/>
    <property type="evidence" value="ECO:0007669"/>
    <property type="project" value="InterPro"/>
</dbReference>
<keyword evidence="3" id="KW-0808">Transferase</keyword>
<dbReference type="Pfam" id="PF00583">
    <property type="entry name" value="Acetyltransf_1"/>
    <property type="match status" value="2"/>
</dbReference>
<dbReference type="Proteomes" id="UP000313849">
    <property type="component" value="Unassembled WGS sequence"/>
</dbReference>
<dbReference type="SUPFAM" id="SSF55729">
    <property type="entry name" value="Acyl-CoA N-acyltransferases (Nat)"/>
    <property type="match status" value="2"/>
</dbReference>
<evidence type="ECO:0000259" key="2">
    <source>
        <dbReference type="PROSITE" id="PS51186"/>
    </source>
</evidence>
<comment type="caution">
    <text evidence="3">The sequence shown here is derived from an EMBL/GenBank/DDBJ whole genome shotgun (WGS) entry which is preliminary data.</text>
</comment>
<evidence type="ECO:0000313" key="3">
    <source>
        <dbReference type="EMBL" id="TNU76103.1"/>
    </source>
</evidence>
<dbReference type="OrthoDB" id="9799092at2"/>
<sequence>MTLEEPPLRPPGDRESAPASLPAPPALEGISWRGLDRLDLPALAALVAACEEHDDPPYRTSEDELAEDLFDGSACDPDVNTIAGVTADGALVAYARVRALPGHEVNVRVFLGGGVHPEVRRRGVGTGLVAWQVARARQLLAELPPQVPARIATYVEDGMGDQEALLRRAGFEPRRYYTELRRDLALPIPATTIAASLRVEPWTQELDDQVRQAHNEAFADHWDAEPQTPEAWQEGNSHFAPEWSFVVMDRSTDRVRIAGYLLSGRYEQDWPAFGYTVGYTDLLGVRREWRGRRVATALLTTAMRAYAADGMQYAALGVDTESRTGAFGLYEGLGYVPTRSSVLWSIEV</sequence>
<feature type="domain" description="N-acetyltransferase" evidence="2">
    <location>
        <begin position="197"/>
        <end position="348"/>
    </location>
</feature>
<gene>
    <name evidence="3" type="ORF">FH969_04775</name>
</gene>
<dbReference type="PROSITE" id="PS51186">
    <property type="entry name" value="GNAT"/>
    <property type="match status" value="2"/>
</dbReference>
<feature type="domain" description="N-acetyltransferase" evidence="2">
    <location>
        <begin position="30"/>
        <end position="189"/>
    </location>
</feature>
<dbReference type="AlphaFoldDB" id="A0A5C5BDL7"/>
<accession>A0A5C5BDL7</accession>
<dbReference type="Gene3D" id="3.40.630.30">
    <property type="match status" value="1"/>
</dbReference>